<dbReference type="EMBL" id="CP109114">
    <property type="protein sequence ID" value="WSC13766.1"/>
    <property type="molecule type" value="Genomic_DNA"/>
</dbReference>
<feature type="compositionally biased region" description="Gly residues" evidence="1">
    <location>
        <begin position="122"/>
        <end position="152"/>
    </location>
</feature>
<sequence length="340" mass="34473">MPDRRRRTAFRHPLPERASLLMRERQSPTPGSSSSSSSSSPSPSGSSGSSGAGRKDDNPFAPPPENRPDQPWQPRRPVNSGTNGTNGSGENNGDGGDAPEGGSPDDRPVWGSQWSSHQPGRQSGGFGGRPAGPAGPNGQGGGRGGPEGGKSGGTRWDPTDPVQRRARYSLLAGMWAFFFAIFDLPEIALLLGALATYWSISALRAKPKDPSAAGDTAGSAAASGSGSAASSGSGSSSGSGQGVAGEGKSTGSVHAPGSPAAPGVPGTAFAQRGSRQQTTAAVSGLVTALIALSIVATSFTVQLVYRDYYTCVNDALTKSGQLSCNDLLPKPLEPLFGVKK</sequence>
<evidence type="ECO:0000313" key="4">
    <source>
        <dbReference type="Proteomes" id="UP001330827"/>
    </source>
</evidence>
<feature type="compositionally biased region" description="Low complexity" evidence="1">
    <location>
        <begin position="211"/>
        <end position="234"/>
    </location>
</feature>
<evidence type="ECO:0008006" key="5">
    <source>
        <dbReference type="Google" id="ProtNLM"/>
    </source>
</evidence>
<evidence type="ECO:0000256" key="1">
    <source>
        <dbReference type="SAM" id="MobiDB-lite"/>
    </source>
</evidence>
<protein>
    <recommendedName>
        <fullName evidence="5">Integral membrane protein</fullName>
    </recommendedName>
</protein>
<dbReference type="Proteomes" id="UP001330827">
    <property type="component" value="Chromosome"/>
</dbReference>
<feature type="transmembrane region" description="Helical" evidence="2">
    <location>
        <begin position="281"/>
        <end position="305"/>
    </location>
</feature>
<keyword evidence="2" id="KW-0472">Membrane</keyword>
<dbReference type="RefSeq" id="WP_326592058.1">
    <property type="nucleotide sequence ID" value="NZ_CP109114.1"/>
</dbReference>
<feature type="compositionally biased region" description="Basic residues" evidence="1">
    <location>
        <begin position="1"/>
        <end position="10"/>
    </location>
</feature>
<feature type="compositionally biased region" description="Low complexity" evidence="1">
    <location>
        <begin position="246"/>
        <end position="268"/>
    </location>
</feature>
<keyword evidence="2" id="KW-0812">Transmembrane</keyword>
<keyword evidence="2" id="KW-1133">Transmembrane helix</keyword>
<accession>A0ABZ1G1K3</accession>
<feature type="compositionally biased region" description="Gly residues" evidence="1">
    <location>
        <begin position="84"/>
        <end position="99"/>
    </location>
</feature>
<evidence type="ECO:0000313" key="3">
    <source>
        <dbReference type="EMBL" id="WSC13766.1"/>
    </source>
</evidence>
<reference evidence="3 4" key="1">
    <citation type="submission" date="2022-10" db="EMBL/GenBank/DDBJ databases">
        <title>The complete genomes of actinobacterial strains from the NBC collection.</title>
        <authorList>
            <person name="Joergensen T.S."/>
            <person name="Alvarez Arevalo M."/>
            <person name="Sterndorff E.B."/>
            <person name="Faurdal D."/>
            <person name="Vuksanovic O."/>
            <person name="Mourched A.-S."/>
            <person name="Charusanti P."/>
            <person name="Shaw S."/>
            <person name="Blin K."/>
            <person name="Weber T."/>
        </authorList>
    </citation>
    <scope>NUCLEOTIDE SEQUENCE [LARGE SCALE GENOMIC DNA]</scope>
    <source>
        <strain evidence="3 4">NBC 01769</strain>
    </source>
</reference>
<evidence type="ECO:0000256" key="2">
    <source>
        <dbReference type="SAM" id="Phobius"/>
    </source>
</evidence>
<feature type="compositionally biased region" description="Low complexity" evidence="1">
    <location>
        <begin position="27"/>
        <end position="49"/>
    </location>
</feature>
<gene>
    <name evidence="3" type="ORF">OIE64_13565</name>
</gene>
<proteinExistence type="predicted"/>
<feature type="transmembrane region" description="Helical" evidence="2">
    <location>
        <begin position="174"/>
        <end position="200"/>
    </location>
</feature>
<feature type="compositionally biased region" description="Gly residues" evidence="1">
    <location>
        <begin position="235"/>
        <end position="245"/>
    </location>
</feature>
<organism evidence="3 4">
    <name type="scientific">Streptomyces brevispora</name>
    <dbReference type="NCBI Taxonomy" id="887462"/>
    <lineage>
        <taxon>Bacteria</taxon>
        <taxon>Bacillati</taxon>
        <taxon>Actinomycetota</taxon>
        <taxon>Actinomycetes</taxon>
        <taxon>Kitasatosporales</taxon>
        <taxon>Streptomycetaceae</taxon>
        <taxon>Streptomyces</taxon>
    </lineage>
</organism>
<keyword evidence="4" id="KW-1185">Reference proteome</keyword>
<name>A0ABZ1G1K3_9ACTN</name>
<feature type="region of interest" description="Disordered" evidence="1">
    <location>
        <begin position="208"/>
        <end position="272"/>
    </location>
</feature>
<feature type="region of interest" description="Disordered" evidence="1">
    <location>
        <begin position="1"/>
        <end position="160"/>
    </location>
</feature>